<dbReference type="InterPro" id="IPR009936">
    <property type="entry name" value="DUF1468"/>
</dbReference>
<gene>
    <name evidence="3" type="ORF">HDA32_003013</name>
</gene>
<evidence type="ECO:0000313" key="3">
    <source>
        <dbReference type="EMBL" id="NYE47893.1"/>
    </source>
</evidence>
<feature type="transmembrane region" description="Helical" evidence="1">
    <location>
        <begin position="162"/>
        <end position="189"/>
    </location>
</feature>
<organism evidence="3 4">
    <name type="scientific">Spinactinospora alkalitolerans</name>
    <dbReference type="NCBI Taxonomy" id="687207"/>
    <lineage>
        <taxon>Bacteria</taxon>
        <taxon>Bacillati</taxon>
        <taxon>Actinomycetota</taxon>
        <taxon>Actinomycetes</taxon>
        <taxon>Streptosporangiales</taxon>
        <taxon>Nocardiopsidaceae</taxon>
        <taxon>Spinactinospora</taxon>
    </lineage>
</organism>
<evidence type="ECO:0000256" key="1">
    <source>
        <dbReference type="SAM" id="Phobius"/>
    </source>
</evidence>
<sequence length="191" mass="19419">MRRDLLCAGLLLALAVIFWFQQDYTTPVDAVLPRFVLVVLAVLGVAIGAAALLRSRRGREGTAQAAAPARTDAEGVPGAGAAVVGPDASPAVHGDGSGGADGGEDAPVDRRVITAAILLLLGWGAAFGLFGLAVSGVVAFVATAALVKRGFTPVRGLLVDTGVAIGFVLLCFFVFTRVLYVPLPVSVLLGI</sequence>
<protein>
    <recommendedName>
        <fullName evidence="2">DUF1468 domain-containing protein</fullName>
    </recommendedName>
</protein>
<keyword evidence="1" id="KW-0472">Membrane</keyword>
<dbReference type="RefSeq" id="WP_179643771.1">
    <property type="nucleotide sequence ID" value="NZ_BAAAYY010000003.1"/>
</dbReference>
<dbReference type="Proteomes" id="UP000589036">
    <property type="component" value="Unassembled WGS sequence"/>
</dbReference>
<feature type="domain" description="DUF1468" evidence="2">
    <location>
        <begin position="8"/>
        <end position="184"/>
    </location>
</feature>
<accession>A0A852TYM1</accession>
<reference evidence="3 4" key="1">
    <citation type="submission" date="2020-07" db="EMBL/GenBank/DDBJ databases">
        <title>Sequencing the genomes of 1000 actinobacteria strains.</title>
        <authorList>
            <person name="Klenk H.-P."/>
        </authorList>
    </citation>
    <scope>NUCLEOTIDE SEQUENCE [LARGE SCALE GENOMIC DNA]</scope>
    <source>
        <strain evidence="3 4">CXB654</strain>
    </source>
</reference>
<name>A0A852TYM1_9ACTN</name>
<evidence type="ECO:0000313" key="4">
    <source>
        <dbReference type="Proteomes" id="UP000589036"/>
    </source>
</evidence>
<keyword evidence="4" id="KW-1185">Reference proteome</keyword>
<feature type="transmembrane region" description="Helical" evidence="1">
    <location>
        <begin position="35"/>
        <end position="53"/>
    </location>
</feature>
<keyword evidence="1" id="KW-0812">Transmembrane</keyword>
<dbReference type="AlphaFoldDB" id="A0A852TYM1"/>
<feature type="transmembrane region" description="Helical" evidence="1">
    <location>
        <begin position="117"/>
        <end position="142"/>
    </location>
</feature>
<comment type="caution">
    <text evidence="3">The sequence shown here is derived from an EMBL/GenBank/DDBJ whole genome shotgun (WGS) entry which is preliminary data.</text>
</comment>
<evidence type="ECO:0000259" key="2">
    <source>
        <dbReference type="Pfam" id="PF07331"/>
    </source>
</evidence>
<keyword evidence="1" id="KW-1133">Transmembrane helix</keyword>
<dbReference type="EMBL" id="JACCCC010000001">
    <property type="protein sequence ID" value="NYE47893.1"/>
    <property type="molecule type" value="Genomic_DNA"/>
</dbReference>
<proteinExistence type="predicted"/>
<dbReference type="Pfam" id="PF07331">
    <property type="entry name" value="TctB"/>
    <property type="match status" value="1"/>
</dbReference>